<dbReference type="GO" id="GO:0000981">
    <property type="term" value="F:DNA-binding transcription factor activity, RNA polymerase II-specific"/>
    <property type="evidence" value="ECO:0007669"/>
    <property type="project" value="TreeGrafter"/>
</dbReference>
<keyword evidence="5" id="KW-0804">Transcription</keyword>
<comment type="caution">
    <text evidence="10">The sequence shown here is derived from an EMBL/GenBank/DDBJ whole genome shotgun (WGS) entry which is preliminary data.</text>
</comment>
<dbReference type="AlphaFoldDB" id="A0A9Q1CAU5"/>
<dbReference type="PANTHER" id="PTHR23334:SF69">
    <property type="entry name" value="CCAAT_ENHANCER-BINDING PROTEIN GAMMA"/>
    <property type="match status" value="1"/>
</dbReference>
<keyword evidence="6" id="KW-0539">Nucleus</keyword>
<dbReference type="EMBL" id="JAIZAY010000005">
    <property type="protein sequence ID" value="KAJ8041560.1"/>
    <property type="molecule type" value="Genomic_DNA"/>
</dbReference>
<feature type="compositionally biased region" description="Basic and acidic residues" evidence="8">
    <location>
        <begin position="47"/>
        <end position="56"/>
    </location>
</feature>
<evidence type="ECO:0000256" key="2">
    <source>
        <dbReference type="ARBA" id="ARBA00006951"/>
    </source>
</evidence>
<protein>
    <submittedName>
        <fullName evidence="10">CCAAT/enhancer-binding protein gamma</fullName>
    </submittedName>
</protein>
<sequence length="198" mass="21268">MATVIPVSAAPPVAAEESIITVDVIDTQESKSSGGGKMGRSHKKYLHDKSSEEYKKRRERNNVAVRKSRDKSRMKTQETLNKINELKVENAKLEEKVSLLSKELSVLKDLFLSHAEELPDPSTTFGLFNSGATSKLGVQASGDSAGAKLLVANTIELSVDGENVATILTDDAGTIQMENAINALRGLGKQVILTESSG</sequence>
<comment type="similarity">
    <text evidence="2">Belongs to the bZIP family. C/EBP subfamily.</text>
</comment>
<evidence type="ECO:0000256" key="6">
    <source>
        <dbReference type="ARBA" id="ARBA00023242"/>
    </source>
</evidence>
<accession>A0A9Q1CAU5</accession>
<dbReference type="GO" id="GO:0005634">
    <property type="term" value="C:nucleus"/>
    <property type="evidence" value="ECO:0007669"/>
    <property type="project" value="UniProtKB-SubCell"/>
</dbReference>
<dbReference type="GO" id="GO:0006351">
    <property type="term" value="P:DNA-templated transcription"/>
    <property type="evidence" value="ECO:0007669"/>
    <property type="project" value="InterPro"/>
</dbReference>
<dbReference type="InterPro" id="IPR004827">
    <property type="entry name" value="bZIP"/>
</dbReference>
<evidence type="ECO:0000256" key="7">
    <source>
        <dbReference type="SAM" id="Coils"/>
    </source>
</evidence>
<evidence type="ECO:0000256" key="5">
    <source>
        <dbReference type="ARBA" id="ARBA00023163"/>
    </source>
</evidence>
<comment type="subcellular location">
    <subcellularLocation>
        <location evidence="1">Nucleus</location>
    </subcellularLocation>
</comment>
<proteinExistence type="inferred from homology"/>
<evidence type="ECO:0000313" key="10">
    <source>
        <dbReference type="EMBL" id="KAJ8041560.1"/>
    </source>
</evidence>
<evidence type="ECO:0000259" key="9">
    <source>
        <dbReference type="PROSITE" id="PS50217"/>
    </source>
</evidence>
<evidence type="ECO:0000256" key="1">
    <source>
        <dbReference type="ARBA" id="ARBA00004123"/>
    </source>
</evidence>
<dbReference type="OrthoDB" id="10039716at2759"/>
<evidence type="ECO:0000256" key="4">
    <source>
        <dbReference type="ARBA" id="ARBA00023125"/>
    </source>
</evidence>
<feature type="coiled-coil region" evidence="7">
    <location>
        <begin position="76"/>
        <end position="110"/>
    </location>
</feature>
<dbReference type="PANTHER" id="PTHR23334">
    <property type="entry name" value="CCAAT/ENHANCER BINDING PROTEIN"/>
    <property type="match status" value="1"/>
</dbReference>
<keyword evidence="4" id="KW-0238">DNA-binding</keyword>
<evidence type="ECO:0000313" key="11">
    <source>
        <dbReference type="Proteomes" id="UP001152320"/>
    </source>
</evidence>
<dbReference type="CDD" id="cd14713">
    <property type="entry name" value="bZIP_CEBPG"/>
    <property type="match status" value="1"/>
</dbReference>
<dbReference type="Pfam" id="PF07716">
    <property type="entry name" value="bZIP_2"/>
    <property type="match status" value="1"/>
</dbReference>
<dbReference type="Gene3D" id="1.20.5.170">
    <property type="match status" value="1"/>
</dbReference>
<evidence type="ECO:0000256" key="3">
    <source>
        <dbReference type="ARBA" id="ARBA00023015"/>
    </source>
</evidence>
<keyword evidence="11" id="KW-1185">Reference proteome</keyword>
<dbReference type="InterPro" id="IPR031106">
    <property type="entry name" value="C/EBP"/>
</dbReference>
<dbReference type="PROSITE" id="PS50217">
    <property type="entry name" value="BZIP"/>
    <property type="match status" value="1"/>
</dbReference>
<reference evidence="10" key="1">
    <citation type="submission" date="2021-10" db="EMBL/GenBank/DDBJ databases">
        <title>Tropical sea cucumber genome reveals ecological adaptation and Cuvierian tubules defense mechanism.</title>
        <authorList>
            <person name="Chen T."/>
        </authorList>
    </citation>
    <scope>NUCLEOTIDE SEQUENCE</scope>
    <source>
        <strain evidence="10">Nanhai2018</strain>
        <tissue evidence="10">Muscle</tissue>
    </source>
</reference>
<gene>
    <name evidence="10" type="ORF">HOLleu_12417</name>
</gene>
<keyword evidence="7" id="KW-0175">Coiled coil</keyword>
<feature type="region of interest" description="Disordered" evidence="8">
    <location>
        <begin position="26"/>
        <end position="76"/>
    </location>
</feature>
<dbReference type="SUPFAM" id="SSF57959">
    <property type="entry name" value="Leucine zipper domain"/>
    <property type="match status" value="1"/>
</dbReference>
<dbReference type="InterPro" id="IPR046347">
    <property type="entry name" value="bZIP_sf"/>
</dbReference>
<name>A0A9Q1CAU5_HOLLE</name>
<evidence type="ECO:0000256" key="8">
    <source>
        <dbReference type="SAM" id="MobiDB-lite"/>
    </source>
</evidence>
<dbReference type="GO" id="GO:0000978">
    <property type="term" value="F:RNA polymerase II cis-regulatory region sequence-specific DNA binding"/>
    <property type="evidence" value="ECO:0007669"/>
    <property type="project" value="TreeGrafter"/>
</dbReference>
<dbReference type="Proteomes" id="UP001152320">
    <property type="component" value="Chromosome 5"/>
</dbReference>
<organism evidence="10 11">
    <name type="scientific">Holothuria leucospilota</name>
    <name type="common">Black long sea cucumber</name>
    <name type="synonym">Mertensiothuria leucospilota</name>
    <dbReference type="NCBI Taxonomy" id="206669"/>
    <lineage>
        <taxon>Eukaryota</taxon>
        <taxon>Metazoa</taxon>
        <taxon>Echinodermata</taxon>
        <taxon>Eleutherozoa</taxon>
        <taxon>Echinozoa</taxon>
        <taxon>Holothuroidea</taxon>
        <taxon>Aspidochirotacea</taxon>
        <taxon>Aspidochirotida</taxon>
        <taxon>Holothuriidae</taxon>
        <taxon>Holothuria</taxon>
    </lineage>
</organism>
<dbReference type="SMART" id="SM00338">
    <property type="entry name" value="BRLZ"/>
    <property type="match status" value="1"/>
</dbReference>
<feature type="domain" description="BZIP" evidence="9">
    <location>
        <begin position="51"/>
        <end position="114"/>
    </location>
</feature>
<keyword evidence="3" id="KW-0805">Transcription regulation</keyword>